<dbReference type="GO" id="GO:0006273">
    <property type="term" value="P:lagging strand elongation"/>
    <property type="evidence" value="ECO:0007669"/>
    <property type="project" value="TreeGrafter"/>
</dbReference>
<feature type="region of interest" description="Disordered" evidence="13">
    <location>
        <begin position="1"/>
        <end position="48"/>
    </location>
</feature>
<evidence type="ECO:0000256" key="10">
    <source>
        <dbReference type="ARBA" id="ARBA00023125"/>
    </source>
</evidence>
<dbReference type="Gene3D" id="3.90.1600.10">
    <property type="entry name" value="Palm domain of DNA polymerase"/>
    <property type="match status" value="1"/>
</dbReference>
<dbReference type="Gene3D" id="2.40.50.730">
    <property type="match status" value="1"/>
</dbReference>
<proteinExistence type="inferred from homology"/>
<dbReference type="Pfam" id="PF00136">
    <property type="entry name" value="DNA_pol_B"/>
    <property type="match status" value="1"/>
</dbReference>
<dbReference type="SUPFAM" id="SSF56672">
    <property type="entry name" value="DNA/RNA polymerases"/>
    <property type="match status" value="1"/>
</dbReference>
<dbReference type="SUPFAM" id="SSF53098">
    <property type="entry name" value="Ribonuclease H-like"/>
    <property type="match status" value="1"/>
</dbReference>
<evidence type="ECO:0000256" key="5">
    <source>
        <dbReference type="ARBA" id="ARBA00022705"/>
    </source>
</evidence>
<dbReference type="InterPro" id="IPR006133">
    <property type="entry name" value="DNA-dir_DNA_pol_B_exonuc"/>
</dbReference>
<dbReference type="InterPro" id="IPR038256">
    <property type="entry name" value="Pol_alpha_znc_sf"/>
</dbReference>
<reference evidence="18" key="1">
    <citation type="submission" date="2019-06" db="EMBL/GenBank/DDBJ databases">
        <authorList>
            <person name="Zheng W."/>
        </authorList>
    </citation>
    <scope>NUCLEOTIDE SEQUENCE</scope>
    <source>
        <strain evidence="18">QDHG01</strain>
    </source>
</reference>
<dbReference type="PRINTS" id="PR00106">
    <property type="entry name" value="DNAPOLB"/>
</dbReference>
<dbReference type="OrthoDB" id="6755010at2759"/>
<evidence type="ECO:0000259" key="17">
    <source>
        <dbReference type="Pfam" id="PF12254"/>
    </source>
</evidence>
<feature type="domain" description="Zinc finger DNA-directed DNA polymerase family B alpha" evidence="16">
    <location>
        <begin position="1303"/>
        <end position="1470"/>
    </location>
</feature>
<dbReference type="InterPro" id="IPR017964">
    <property type="entry name" value="DNA-dir_DNA_pol_B_CS"/>
</dbReference>
<feature type="domain" description="DNA polymerase alpha catalytic subunit N-terminal" evidence="17">
    <location>
        <begin position="29"/>
        <end position="93"/>
    </location>
</feature>
<feature type="domain" description="DNA-directed DNA polymerase family B exonuclease" evidence="15">
    <location>
        <begin position="460"/>
        <end position="705"/>
    </location>
</feature>
<dbReference type="PANTHER" id="PTHR45861">
    <property type="entry name" value="DNA POLYMERASE ALPHA CATALYTIC SUBUNIT"/>
    <property type="match status" value="1"/>
</dbReference>
<keyword evidence="9 12" id="KW-0239">DNA-directed DNA polymerase</keyword>
<evidence type="ECO:0000313" key="19">
    <source>
        <dbReference type="Proteomes" id="UP000785679"/>
    </source>
</evidence>
<dbReference type="EC" id="2.7.7.7" evidence="12"/>
<dbReference type="EMBL" id="RRYP01000887">
    <property type="protein sequence ID" value="TNV86704.1"/>
    <property type="molecule type" value="Genomic_DNA"/>
</dbReference>
<dbReference type="GO" id="GO:0003887">
    <property type="term" value="F:DNA-directed DNA polymerase activity"/>
    <property type="evidence" value="ECO:0007669"/>
    <property type="project" value="UniProtKB-KW"/>
</dbReference>
<dbReference type="InterPro" id="IPR036397">
    <property type="entry name" value="RNaseH_sf"/>
</dbReference>
<evidence type="ECO:0000256" key="2">
    <source>
        <dbReference type="ARBA" id="ARBA00005755"/>
    </source>
</evidence>
<dbReference type="GO" id="GO:0005658">
    <property type="term" value="C:alpha DNA polymerase:primase complex"/>
    <property type="evidence" value="ECO:0007669"/>
    <property type="project" value="TreeGrafter"/>
</dbReference>
<keyword evidence="10 12" id="KW-0238">DNA-binding</keyword>
<evidence type="ECO:0000256" key="4">
    <source>
        <dbReference type="ARBA" id="ARBA00022695"/>
    </source>
</evidence>
<dbReference type="GO" id="GO:0006272">
    <property type="term" value="P:leading strand elongation"/>
    <property type="evidence" value="ECO:0007669"/>
    <property type="project" value="TreeGrafter"/>
</dbReference>
<evidence type="ECO:0000259" key="15">
    <source>
        <dbReference type="Pfam" id="PF03104"/>
    </source>
</evidence>
<dbReference type="InterPro" id="IPR006134">
    <property type="entry name" value="DNA-dir_DNA_pol_B_multi_dom"/>
</dbReference>
<keyword evidence="4 12" id="KW-0548">Nucleotidyltransferase</keyword>
<feature type="domain" description="DNA-directed DNA polymerase family B multifunctional" evidence="14">
    <location>
        <begin position="771"/>
        <end position="1249"/>
    </location>
</feature>
<dbReference type="InterPro" id="IPR015088">
    <property type="entry name" value="Znf_DNA-dir_DNA_pol_B_alpha"/>
</dbReference>
<evidence type="ECO:0000313" key="18">
    <source>
        <dbReference type="EMBL" id="TNV86704.1"/>
    </source>
</evidence>
<evidence type="ECO:0000256" key="13">
    <source>
        <dbReference type="SAM" id="MobiDB-lite"/>
    </source>
</evidence>
<dbReference type="InterPro" id="IPR045846">
    <property type="entry name" value="POLBc_alpha"/>
</dbReference>
<evidence type="ECO:0000256" key="11">
    <source>
        <dbReference type="ARBA" id="ARBA00023242"/>
    </source>
</evidence>
<evidence type="ECO:0000256" key="8">
    <source>
        <dbReference type="ARBA" id="ARBA00022833"/>
    </source>
</evidence>
<dbReference type="Pfam" id="PF08996">
    <property type="entry name" value="zf-DNA_Pol"/>
    <property type="match status" value="1"/>
</dbReference>
<comment type="subcellular location">
    <subcellularLocation>
        <location evidence="1">Nucleus</location>
    </subcellularLocation>
</comment>
<feature type="compositionally biased region" description="Acidic residues" evidence="13">
    <location>
        <begin position="902"/>
        <end position="913"/>
    </location>
</feature>
<accession>A0A8J8T8Z7</accession>
<dbReference type="Gene3D" id="1.10.3200.20">
    <property type="entry name" value="DNA Polymerase alpha, zinc finger"/>
    <property type="match status" value="1"/>
</dbReference>
<keyword evidence="3 12" id="KW-0808">Transferase</keyword>
<keyword evidence="11" id="KW-0539">Nucleus</keyword>
<dbReference type="PROSITE" id="PS00116">
    <property type="entry name" value="DNA_POLYMERASE_B"/>
    <property type="match status" value="1"/>
</dbReference>
<dbReference type="Gene3D" id="3.30.420.10">
    <property type="entry name" value="Ribonuclease H-like superfamily/Ribonuclease H"/>
    <property type="match status" value="1"/>
</dbReference>
<dbReference type="FunFam" id="1.10.132.60:FF:000004">
    <property type="entry name" value="DNA polymerase"/>
    <property type="match status" value="1"/>
</dbReference>
<dbReference type="InterPro" id="IPR023211">
    <property type="entry name" value="DNA_pol_palm_dom_sf"/>
</dbReference>
<keyword evidence="5 12" id="KW-0235">DNA replication</keyword>
<dbReference type="GO" id="GO:0003688">
    <property type="term" value="F:DNA replication origin binding"/>
    <property type="evidence" value="ECO:0007669"/>
    <property type="project" value="TreeGrafter"/>
</dbReference>
<dbReference type="GO" id="GO:1902975">
    <property type="term" value="P:mitotic DNA replication initiation"/>
    <property type="evidence" value="ECO:0007669"/>
    <property type="project" value="InterPro"/>
</dbReference>
<dbReference type="GO" id="GO:0003682">
    <property type="term" value="F:chromatin binding"/>
    <property type="evidence" value="ECO:0007669"/>
    <property type="project" value="TreeGrafter"/>
</dbReference>
<evidence type="ECO:0000256" key="1">
    <source>
        <dbReference type="ARBA" id="ARBA00004123"/>
    </source>
</evidence>
<feature type="compositionally biased region" description="Basic and acidic residues" evidence="13">
    <location>
        <begin position="34"/>
        <end position="43"/>
    </location>
</feature>
<dbReference type="GO" id="GO:0008270">
    <property type="term" value="F:zinc ion binding"/>
    <property type="evidence" value="ECO:0007669"/>
    <property type="project" value="UniProtKB-KW"/>
</dbReference>
<evidence type="ECO:0000259" key="14">
    <source>
        <dbReference type="Pfam" id="PF00136"/>
    </source>
</evidence>
<dbReference type="InterPro" id="IPR006172">
    <property type="entry name" value="DNA-dir_DNA_pol_B"/>
</dbReference>
<dbReference type="Gene3D" id="1.10.132.60">
    <property type="entry name" value="DNA polymerase family B, C-terminal domain"/>
    <property type="match status" value="1"/>
</dbReference>
<keyword evidence="19" id="KW-1185">Reference proteome</keyword>
<evidence type="ECO:0000256" key="12">
    <source>
        <dbReference type="RuleBase" id="RU000442"/>
    </source>
</evidence>
<dbReference type="Gene3D" id="3.30.70.2820">
    <property type="match status" value="1"/>
</dbReference>
<dbReference type="InterPro" id="IPR012337">
    <property type="entry name" value="RNaseH-like_sf"/>
</dbReference>
<name>A0A8J8T8Z7_HALGN</name>
<feature type="compositionally biased region" description="Polar residues" evidence="13">
    <location>
        <begin position="1"/>
        <end position="14"/>
    </location>
</feature>
<organism evidence="18 19">
    <name type="scientific">Halteria grandinella</name>
    <dbReference type="NCBI Taxonomy" id="5974"/>
    <lineage>
        <taxon>Eukaryota</taxon>
        <taxon>Sar</taxon>
        <taxon>Alveolata</taxon>
        <taxon>Ciliophora</taxon>
        <taxon>Intramacronucleata</taxon>
        <taxon>Spirotrichea</taxon>
        <taxon>Stichotrichia</taxon>
        <taxon>Sporadotrichida</taxon>
        <taxon>Halteriidae</taxon>
        <taxon>Halteria</taxon>
    </lineage>
</organism>
<evidence type="ECO:0000259" key="16">
    <source>
        <dbReference type="Pfam" id="PF08996"/>
    </source>
</evidence>
<comment type="catalytic activity">
    <reaction evidence="12">
        <text>DNA(n) + a 2'-deoxyribonucleoside 5'-triphosphate = DNA(n+1) + diphosphate</text>
        <dbReference type="Rhea" id="RHEA:22508"/>
        <dbReference type="Rhea" id="RHEA-COMP:17339"/>
        <dbReference type="Rhea" id="RHEA-COMP:17340"/>
        <dbReference type="ChEBI" id="CHEBI:33019"/>
        <dbReference type="ChEBI" id="CHEBI:61560"/>
        <dbReference type="ChEBI" id="CHEBI:173112"/>
        <dbReference type="EC" id="2.7.7.7"/>
    </reaction>
</comment>
<dbReference type="Pfam" id="PF12254">
    <property type="entry name" value="DNA_pol_alpha_N"/>
    <property type="match status" value="1"/>
</dbReference>
<keyword evidence="7" id="KW-0863">Zinc-finger</keyword>
<comment type="similarity">
    <text evidence="2 12">Belongs to the DNA polymerase type-B family.</text>
</comment>
<dbReference type="InterPro" id="IPR024647">
    <property type="entry name" value="DNA_pol_a_cat_su_N"/>
</dbReference>
<dbReference type="InterPro" id="IPR043502">
    <property type="entry name" value="DNA/RNA_pol_sf"/>
</dbReference>
<feature type="region of interest" description="Disordered" evidence="13">
    <location>
        <begin position="894"/>
        <end position="917"/>
    </location>
</feature>
<dbReference type="GO" id="GO:0003697">
    <property type="term" value="F:single-stranded DNA binding"/>
    <property type="evidence" value="ECO:0007669"/>
    <property type="project" value="TreeGrafter"/>
</dbReference>
<evidence type="ECO:0000256" key="6">
    <source>
        <dbReference type="ARBA" id="ARBA00022723"/>
    </source>
</evidence>
<protein>
    <recommendedName>
        <fullName evidence="12">DNA polymerase</fullName>
        <ecNumber evidence="12">2.7.7.7</ecNumber>
    </recommendedName>
</protein>
<dbReference type="GO" id="GO:0000166">
    <property type="term" value="F:nucleotide binding"/>
    <property type="evidence" value="ECO:0007669"/>
    <property type="project" value="InterPro"/>
</dbReference>
<keyword evidence="6" id="KW-0479">Metal-binding</keyword>
<gene>
    <name evidence="18" type="ORF">FGO68_gene11984</name>
</gene>
<dbReference type="Gene3D" id="1.10.287.690">
    <property type="entry name" value="Helix hairpin bin"/>
    <property type="match status" value="1"/>
</dbReference>
<dbReference type="Gene3D" id="6.10.10.100">
    <property type="match status" value="1"/>
</dbReference>
<dbReference type="PANTHER" id="PTHR45861:SF1">
    <property type="entry name" value="DNA POLYMERASE ALPHA CATALYTIC SUBUNIT"/>
    <property type="match status" value="1"/>
</dbReference>
<comment type="caution">
    <text evidence="18">The sequence shown here is derived from an EMBL/GenBank/DDBJ whole genome shotgun (WGS) entry which is preliminary data.</text>
</comment>
<keyword evidence="8" id="KW-0862">Zinc</keyword>
<dbReference type="InterPro" id="IPR042087">
    <property type="entry name" value="DNA_pol_B_thumb"/>
</dbReference>
<feature type="region of interest" description="Disordered" evidence="13">
    <location>
        <begin position="67"/>
        <end position="110"/>
    </location>
</feature>
<sequence length="1475" mass="167774">MSNNEGKGYTTQSGREIRKVGQQDRSSALAQLRAAREGGEKRTAQYQVDEGNRIFEEIGDEEYERLQDRRRNDDFIVDDDGLGYRDHGGEIWEGDDDEDEQANKKNKKRKLDPNEQSITNFMMPQSTIKKKGVPAAAKQQAKPKVTEEQSRDMLNNLLGQLDNKEAEELEDINSSAVLAELNKPIAFSKEEQLYNKYNVPLTVQPQIPAVEQTASMGNIFSKKRKADEISAQEHEVPKSANTTYFDAKSEQAVNVSEYHSAHDESKMEIDAHAGGAGAAAVESTTPQKGNDDWQQVRQQQQQQQQQASIDPLQAADLPLHLNKDGTLSFYWFDAHEENNDLYIFGKIWQPEVKQYVSCSLKVNGMQREIYALPKLKGKARSALSKEEESKLVMNIFTELDDLRKRKYPSITKWRCKPVTRKYAFEMPIQHGEHQFLKIKYDATMPSLPSGMTGNTFECLFGANQSILELFILKRKIKGPCWMTIRNPQKVGDVRKTWCRQEIVIADPKQAEVTIEDLNRTDNPALSSICFALKTCRSHQNTNEIAMISCFVHNNVSQDGPTQVEQFQTFTFVRKLDAKPMPYDFERSLKTRKGAPVSYFTSEKQLIETFINKVTQIDPDLLIAHNLCGGLFELLLARISYLRVTHWSRIGRLKKASIPTKKFDQSGGGYGGSQWIPRQVTCGRLLVDTFLTAKELIRETNYDLTNLAKVQLKKTRDDFDEDLISQFYTTSERLFQLTDHTEKDAWLTFTLMCHLSIIPLTKQLTNIAGNLWFRSLQNARAERNEMLLLHEFKKKKFILPDKKQLSGRDMRKSMFGGEEDDHAEQKKGPKRKKAAYAGGLVIEPKAGFYDSIILLLDFNSLYPSIIQEYNLCFTTVNRRPTSNFNGTDIENQFKIKQKKKEDEDQEEEEEEQVELPDKGVNTKDAVLPNVLRDLVQKRKAVKDKMKSERDPVKLQQLEIRQKAIKLTANSMYGCLGFSSSRFHAKAIAALITKTGRNTLLSTKEIAENKLGFNVVYGDTDSIMINTGTNSLQQSLDMGRRLKSEVNVLYKCLEIEIDGIFKSLLLLKKKKYAALKYENAGTKDEKVVQEVKGLDMVRRDWCPLSKAVGNYVLTQILSGKQREEVVLNLNEYLSDIGQKLKTKGITLSEFIITKQLTRALSEYSEIKGQPHVAVAMRLKAQGKSESELVNNFIPYVICKQAMESGKANPQLADKAYHPDEVIASRDKHEVDTEWYITQQILPPITRLIEHIDGIDVAFVAQCLGVDHKKYKYHSDKKATDAGAGEDLGPVHNPILQTETEKSLKQRSLANLKLKCPECAHEINFPGIFNGPTIDSISGLNCGKCARELPRPYVMNRVSLFLKQLIALYYKGNYNCQEPACQASTRQLLVNSKCVTGACKGKMIPEHSEFAVNDTLRYLQGLFNVKKYIHENKLQNKKVDDIPNFEDFAVLQRRVDSILDRSKYNKVDLGGIFAFMNK</sequence>
<dbReference type="SMART" id="SM00486">
    <property type="entry name" value="POLBc"/>
    <property type="match status" value="1"/>
</dbReference>
<evidence type="ECO:0000256" key="9">
    <source>
        <dbReference type="ARBA" id="ARBA00022932"/>
    </source>
</evidence>
<dbReference type="Pfam" id="PF03104">
    <property type="entry name" value="DNA_pol_B_exo1"/>
    <property type="match status" value="1"/>
</dbReference>
<dbReference type="Proteomes" id="UP000785679">
    <property type="component" value="Unassembled WGS sequence"/>
</dbReference>
<dbReference type="CDD" id="cd05776">
    <property type="entry name" value="DNA_polB_alpha_exo"/>
    <property type="match status" value="1"/>
</dbReference>
<evidence type="ECO:0000256" key="7">
    <source>
        <dbReference type="ARBA" id="ARBA00022771"/>
    </source>
</evidence>
<dbReference type="NCBIfam" id="TIGR00592">
    <property type="entry name" value="pol2"/>
    <property type="match status" value="1"/>
</dbReference>
<dbReference type="CDD" id="cd05532">
    <property type="entry name" value="POLBc_alpha"/>
    <property type="match status" value="1"/>
</dbReference>
<evidence type="ECO:0000256" key="3">
    <source>
        <dbReference type="ARBA" id="ARBA00022679"/>
    </source>
</evidence>